<dbReference type="Gene3D" id="3.90.25.10">
    <property type="entry name" value="UDP-galactose 4-epimerase, domain 1"/>
    <property type="match status" value="1"/>
</dbReference>
<evidence type="ECO:0000256" key="2">
    <source>
        <dbReference type="ARBA" id="ARBA00023002"/>
    </source>
</evidence>
<sequence>MVSCATLRVVVAGASGETGQSIMKGLLAEPAQFNVVALARRKSAGKAVYQEMVRAGATVEAADYCDVEALAARLAGADVVISCLLPLQRVESERLIDAAHRAGVGRFVPSFFSMVMPPRGVMEVRDLREDLLDRCKRVYLPYTVIDVGLWYQVGLPSPYAPPPPLADTIIGDGETPTAMIDKDDIGPYVARIIADSRTLNRSVFAYGEVTTQNTIWAEVEAATGKEVPRDSLSAADLEARIAELRSSVAVDPTSVGPTLDLAMSQYRYSRCVRGDNTPDRAQYLGYLDGKMLYPDLNCKSLRDFIREVVDGKRDHRIYVGRDVVADATQHRN</sequence>
<evidence type="ECO:0000313" key="4">
    <source>
        <dbReference type="EMBL" id="KAK5632188.1"/>
    </source>
</evidence>
<organism evidence="4 5">
    <name type="scientific">Xylaria bambusicola</name>
    <dbReference type="NCBI Taxonomy" id="326684"/>
    <lineage>
        <taxon>Eukaryota</taxon>
        <taxon>Fungi</taxon>
        <taxon>Dikarya</taxon>
        <taxon>Ascomycota</taxon>
        <taxon>Pezizomycotina</taxon>
        <taxon>Sordariomycetes</taxon>
        <taxon>Xylariomycetidae</taxon>
        <taxon>Xylariales</taxon>
        <taxon>Xylariaceae</taxon>
        <taxon>Xylaria</taxon>
    </lineage>
</organism>
<feature type="domain" description="NmrA-like" evidence="3">
    <location>
        <begin position="8"/>
        <end position="112"/>
    </location>
</feature>
<dbReference type="EMBL" id="JAWHQM010000023">
    <property type="protein sequence ID" value="KAK5632188.1"/>
    <property type="molecule type" value="Genomic_DNA"/>
</dbReference>
<dbReference type="SUPFAM" id="SSF51735">
    <property type="entry name" value="NAD(P)-binding Rossmann-fold domains"/>
    <property type="match status" value="1"/>
</dbReference>
<comment type="caution">
    <text evidence="4">The sequence shown here is derived from an EMBL/GenBank/DDBJ whole genome shotgun (WGS) entry which is preliminary data.</text>
</comment>
<reference evidence="4 5" key="1">
    <citation type="submission" date="2023-10" db="EMBL/GenBank/DDBJ databases">
        <title>Draft genome sequence of Xylaria bambusicola isolate GMP-LS, the root and basal stem rot pathogen of sugarcane in Indonesia.</title>
        <authorList>
            <person name="Selvaraj P."/>
            <person name="Muralishankar V."/>
            <person name="Muruganantham S."/>
            <person name="Sp S."/>
            <person name="Haryani S."/>
            <person name="Lau K.J.X."/>
            <person name="Naqvi N.I."/>
        </authorList>
    </citation>
    <scope>NUCLEOTIDE SEQUENCE [LARGE SCALE GENOMIC DNA]</scope>
    <source>
        <strain evidence="4">GMP-LS</strain>
    </source>
</reference>
<protein>
    <recommendedName>
        <fullName evidence="3">NmrA-like domain-containing protein</fullName>
    </recommendedName>
</protein>
<dbReference type="PANTHER" id="PTHR47706:SF9">
    <property type="entry name" value="NMRA-LIKE DOMAIN-CONTAINING PROTEIN-RELATED"/>
    <property type="match status" value="1"/>
</dbReference>
<dbReference type="PANTHER" id="PTHR47706">
    <property type="entry name" value="NMRA-LIKE FAMILY PROTEIN"/>
    <property type="match status" value="1"/>
</dbReference>
<keyword evidence="1" id="KW-0521">NADP</keyword>
<dbReference type="Proteomes" id="UP001305414">
    <property type="component" value="Unassembled WGS sequence"/>
</dbReference>
<dbReference type="InterPro" id="IPR051609">
    <property type="entry name" value="NmrA/Isoflavone_reductase-like"/>
</dbReference>
<proteinExistence type="predicted"/>
<keyword evidence="2" id="KW-0560">Oxidoreductase</keyword>
<dbReference type="Gene3D" id="3.40.50.720">
    <property type="entry name" value="NAD(P)-binding Rossmann-like Domain"/>
    <property type="match status" value="1"/>
</dbReference>
<name>A0AAN7ULV3_9PEZI</name>
<accession>A0AAN7ULV3</accession>
<gene>
    <name evidence="4" type="ORF">RRF57_007902</name>
</gene>
<keyword evidence="5" id="KW-1185">Reference proteome</keyword>
<dbReference type="GO" id="GO:0016491">
    <property type="term" value="F:oxidoreductase activity"/>
    <property type="evidence" value="ECO:0007669"/>
    <property type="project" value="UniProtKB-KW"/>
</dbReference>
<evidence type="ECO:0000256" key="1">
    <source>
        <dbReference type="ARBA" id="ARBA00022857"/>
    </source>
</evidence>
<dbReference type="Pfam" id="PF05368">
    <property type="entry name" value="NmrA"/>
    <property type="match status" value="1"/>
</dbReference>
<dbReference type="AlphaFoldDB" id="A0AAN7ULV3"/>
<evidence type="ECO:0000259" key="3">
    <source>
        <dbReference type="Pfam" id="PF05368"/>
    </source>
</evidence>
<dbReference type="InterPro" id="IPR008030">
    <property type="entry name" value="NmrA-like"/>
</dbReference>
<evidence type="ECO:0000313" key="5">
    <source>
        <dbReference type="Proteomes" id="UP001305414"/>
    </source>
</evidence>
<dbReference type="InterPro" id="IPR036291">
    <property type="entry name" value="NAD(P)-bd_dom_sf"/>
</dbReference>